<proteinExistence type="predicted"/>
<gene>
    <name evidence="2" type="ORF">EV210_101177</name>
</gene>
<protein>
    <submittedName>
        <fullName evidence="2">Uncharacterized protein</fullName>
    </submittedName>
</protein>
<reference evidence="2 3" key="1">
    <citation type="submission" date="2019-03" db="EMBL/GenBank/DDBJ databases">
        <title>Genomic Encyclopedia of Type Strains, Phase IV (KMG-IV): sequencing the most valuable type-strain genomes for metagenomic binning, comparative biology and taxonomic classification.</title>
        <authorList>
            <person name="Goeker M."/>
        </authorList>
    </citation>
    <scope>NUCLEOTIDE SEQUENCE [LARGE SCALE GENOMIC DNA]</scope>
    <source>
        <strain evidence="2 3">DSM 15969</strain>
    </source>
</reference>
<comment type="caution">
    <text evidence="2">The sequence shown here is derived from an EMBL/GenBank/DDBJ whole genome shotgun (WGS) entry which is preliminary data.</text>
</comment>
<organism evidence="2 3">
    <name type="scientific">Anaerospora hongkongensis</name>
    <dbReference type="NCBI Taxonomy" id="244830"/>
    <lineage>
        <taxon>Bacteria</taxon>
        <taxon>Bacillati</taxon>
        <taxon>Bacillota</taxon>
        <taxon>Negativicutes</taxon>
        <taxon>Selenomonadales</taxon>
        <taxon>Sporomusaceae</taxon>
        <taxon>Anaerospora</taxon>
    </lineage>
</organism>
<evidence type="ECO:0000256" key="1">
    <source>
        <dbReference type="SAM" id="Coils"/>
    </source>
</evidence>
<accession>A0A4R1Q2E0</accession>
<name>A0A4R1Q2E0_9FIRM</name>
<keyword evidence="1" id="KW-0175">Coiled coil</keyword>
<dbReference type="AlphaFoldDB" id="A0A4R1Q2E0"/>
<dbReference type="OrthoDB" id="9847217at2"/>
<keyword evidence="3" id="KW-1185">Reference proteome</keyword>
<dbReference type="EMBL" id="SLUI01000001">
    <property type="protein sequence ID" value="TCL39977.1"/>
    <property type="molecule type" value="Genomic_DNA"/>
</dbReference>
<sequence length="147" mass="16625">MTLEEVQKSVMALRGVYAAIAALENQTITSKEFILKKLQYISAVKVRVGELAGEALEISKMAEGDRKSDTASEWTKRHLDYIETKKSFTAKQLDMEAEAAMRQKRRDEAAAAGTYEKLKNLRADLEAVENTLKFKGRMLYGDWKDSN</sequence>
<feature type="coiled-coil region" evidence="1">
    <location>
        <begin position="90"/>
        <end position="138"/>
    </location>
</feature>
<evidence type="ECO:0000313" key="3">
    <source>
        <dbReference type="Proteomes" id="UP000295063"/>
    </source>
</evidence>
<evidence type="ECO:0000313" key="2">
    <source>
        <dbReference type="EMBL" id="TCL39977.1"/>
    </source>
</evidence>
<dbReference type="RefSeq" id="WP_132074123.1">
    <property type="nucleotide sequence ID" value="NZ_SLUI01000001.1"/>
</dbReference>
<dbReference type="Proteomes" id="UP000295063">
    <property type="component" value="Unassembled WGS sequence"/>
</dbReference>